<dbReference type="EMBL" id="JACRUP010000004">
    <property type="protein sequence ID" value="MBC5851071.1"/>
    <property type="molecule type" value="Genomic_DNA"/>
</dbReference>
<reference evidence="1" key="1">
    <citation type="submission" date="2020-08" db="EMBL/GenBank/DDBJ databases">
        <title>Genome Sequencing and Pan-Genome Analysis of Migratory bird Vibrio Strains, Inner Mongolia.</title>
        <authorList>
            <person name="Zheng L."/>
        </authorList>
    </citation>
    <scope>NUCLEOTIDE SEQUENCE</scope>
    <source>
        <strain evidence="1">M13F</strain>
    </source>
</reference>
<comment type="caution">
    <text evidence="1">The sequence shown here is derived from an EMBL/GenBank/DDBJ whole genome shotgun (WGS) entry which is preliminary data.</text>
</comment>
<protein>
    <submittedName>
        <fullName evidence="1">Uncharacterized protein</fullName>
    </submittedName>
</protein>
<dbReference type="AlphaFoldDB" id="A0A9X0R920"/>
<organism evidence="1 2">
    <name type="scientific">Vibrio metschnikovii</name>
    <dbReference type="NCBI Taxonomy" id="28172"/>
    <lineage>
        <taxon>Bacteria</taxon>
        <taxon>Pseudomonadati</taxon>
        <taxon>Pseudomonadota</taxon>
        <taxon>Gammaproteobacteria</taxon>
        <taxon>Vibrionales</taxon>
        <taxon>Vibrionaceae</taxon>
        <taxon>Vibrio</taxon>
    </lineage>
</organism>
<dbReference type="RefSeq" id="WP_004395125.1">
    <property type="nucleotide sequence ID" value="NZ_CAWQCL010000045.1"/>
</dbReference>
<evidence type="ECO:0000313" key="2">
    <source>
        <dbReference type="Proteomes" id="UP000615796"/>
    </source>
</evidence>
<dbReference type="GeneID" id="79887929"/>
<sequence length="72" mass="8240">MKRSSATSRLQMIKEVAKRNTSPTNADPMAQYINTLIHNKTSQPKQEPKRIFSGLHFDEHAGGWVSDNWDNK</sequence>
<gene>
    <name evidence="1" type="ORF">H8Q88_08840</name>
</gene>
<name>A0A9X0R920_VIBME</name>
<proteinExistence type="predicted"/>
<dbReference type="Proteomes" id="UP000615796">
    <property type="component" value="Unassembled WGS sequence"/>
</dbReference>
<evidence type="ECO:0000313" key="1">
    <source>
        <dbReference type="EMBL" id="MBC5851071.1"/>
    </source>
</evidence>
<keyword evidence="2" id="KW-1185">Reference proteome</keyword>
<accession>A0A9X0R920</accession>